<keyword evidence="4" id="KW-1185">Reference proteome</keyword>
<dbReference type="RefSeq" id="WP_301210178.1">
    <property type="nucleotide sequence ID" value="NZ_JAROCF010000001.1"/>
</dbReference>
<dbReference type="PANTHER" id="PTHR35526">
    <property type="entry name" value="ANTI-SIGMA-F FACTOR RSBW-RELATED"/>
    <property type="match status" value="1"/>
</dbReference>
<keyword evidence="1" id="KW-0723">Serine/threonine-protein kinase</keyword>
<dbReference type="EMBL" id="JAROCF010000001">
    <property type="protein sequence ID" value="MDN4613771.1"/>
    <property type="molecule type" value="Genomic_DNA"/>
</dbReference>
<comment type="caution">
    <text evidence="3">The sequence shown here is derived from an EMBL/GenBank/DDBJ whole genome shotgun (WGS) entry which is preliminary data.</text>
</comment>
<evidence type="ECO:0000256" key="1">
    <source>
        <dbReference type="ARBA" id="ARBA00022527"/>
    </source>
</evidence>
<protein>
    <submittedName>
        <fullName evidence="3">ATP-binding protein</fullName>
    </submittedName>
</protein>
<feature type="domain" description="Histidine kinase/HSP90-like ATPase" evidence="2">
    <location>
        <begin position="12"/>
        <end position="121"/>
    </location>
</feature>
<evidence type="ECO:0000259" key="2">
    <source>
        <dbReference type="Pfam" id="PF13581"/>
    </source>
</evidence>
<organism evidence="3 4">
    <name type="scientific">Leifsonia williamsii</name>
    <dbReference type="NCBI Taxonomy" id="3035919"/>
    <lineage>
        <taxon>Bacteria</taxon>
        <taxon>Bacillati</taxon>
        <taxon>Actinomycetota</taxon>
        <taxon>Actinomycetes</taxon>
        <taxon>Micrococcales</taxon>
        <taxon>Microbacteriaceae</taxon>
        <taxon>Leifsonia</taxon>
    </lineage>
</organism>
<evidence type="ECO:0000313" key="3">
    <source>
        <dbReference type="EMBL" id="MDN4613771.1"/>
    </source>
</evidence>
<dbReference type="Gene3D" id="3.30.565.10">
    <property type="entry name" value="Histidine kinase-like ATPase, C-terminal domain"/>
    <property type="match status" value="1"/>
</dbReference>
<dbReference type="PANTHER" id="PTHR35526:SF3">
    <property type="entry name" value="ANTI-SIGMA-F FACTOR RSBW"/>
    <property type="match status" value="1"/>
</dbReference>
<dbReference type="CDD" id="cd16936">
    <property type="entry name" value="HATPase_RsbW-like"/>
    <property type="match status" value="1"/>
</dbReference>
<dbReference type="InterPro" id="IPR036890">
    <property type="entry name" value="HATPase_C_sf"/>
</dbReference>
<reference evidence="3" key="1">
    <citation type="submission" date="2023-06" db="EMBL/GenBank/DDBJ databases">
        <title>MT1 and MT2 Draft Genomes of Novel Species.</title>
        <authorList>
            <person name="Venkateswaran K."/>
        </authorList>
    </citation>
    <scope>NUCLEOTIDE SEQUENCE</scope>
    <source>
        <strain evidence="3">F6_8S_P_1B</strain>
    </source>
</reference>
<gene>
    <name evidence="3" type="ORF">P5G50_04825</name>
</gene>
<keyword evidence="1" id="KW-0418">Kinase</keyword>
<keyword evidence="3" id="KW-0067">ATP-binding</keyword>
<dbReference type="SUPFAM" id="SSF55874">
    <property type="entry name" value="ATPase domain of HSP90 chaperone/DNA topoisomerase II/histidine kinase"/>
    <property type="match status" value="1"/>
</dbReference>
<dbReference type="InterPro" id="IPR050267">
    <property type="entry name" value="Anti-sigma-factor_SerPK"/>
</dbReference>
<keyword evidence="3" id="KW-0547">Nucleotide-binding</keyword>
<sequence length="137" mass="14662">MSEPFSASFVAPADLATIERVHSMFERLGDERPDLPEQTRSAFELAVVEVVTNVVQHSPDRPPVTVELRIVATPRGLEAVVTDDAPPAAVDLDAAALPEDDLAESGRGLALVGLLVDRFEHEPLASGNRWTLAVEAG</sequence>
<dbReference type="Pfam" id="PF13581">
    <property type="entry name" value="HATPase_c_2"/>
    <property type="match status" value="1"/>
</dbReference>
<evidence type="ECO:0000313" key="4">
    <source>
        <dbReference type="Proteomes" id="UP001174208"/>
    </source>
</evidence>
<dbReference type="GO" id="GO:0005524">
    <property type="term" value="F:ATP binding"/>
    <property type="evidence" value="ECO:0007669"/>
    <property type="project" value="UniProtKB-KW"/>
</dbReference>
<dbReference type="InterPro" id="IPR003594">
    <property type="entry name" value="HATPase_dom"/>
</dbReference>
<dbReference type="Proteomes" id="UP001174208">
    <property type="component" value="Unassembled WGS sequence"/>
</dbReference>
<keyword evidence="1" id="KW-0808">Transferase</keyword>
<proteinExistence type="predicted"/>
<name>A0ABT8KAD7_9MICO</name>
<accession>A0ABT8KAD7</accession>